<sequence length="136" mass="14768">MAEKYERLVRLVENRAGDAFRGAIRYHDGGHTILYLRDDVATDAFRDAVDGLIERARAYEPLSHPESYPNLGATQASVELYEVAAVIHFREGPNTGVLVSLDRDVAQGLGAFVTRCTSVLVEDGGIEGSDGVESSD</sequence>
<proteinExistence type="predicted"/>
<gene>
    <name evidence="1" type="ORF">GCM10009037_28160</name>
</gene>
<evidence type="ECO:0000313" key="2">
    <source>
        <dbReference type="Proteomes" id="UP000628840"/>
    </source>
</evidence>
<accession>A0A830F6A5</accession>
<dbReference type="Pfam" id="PF24366">
    <property type="entry name" value="DUF7522"/>
    <property type="match status" value="1"/>
</dbReference>
<dbReference type="Proteomes" id="UP000628840">
    <property type="component" value="Unassembled WGS sequence"/>
</dbReference>
<dbReference type="AlphaFoldDB" id="A0A830F6A5"/>
<dbReference type="RefSeq" id="WP_188884323.1">
    <property type="nucleotide sequence ID" value="NZ_BMPF01000006.1"/>
</dbReference>
<protein>
    <submittedName>
        <fullName evidence="1">Uncharacterized protein</fullName>
    </submittedName>
</protein>
<evidence type="ECO:0000313" key="1">
    <source>
        <dbReference type="EMBL" id="GGL43058.1"/>
    </source>
</evidence>
<name>A0A830F6A5_9EURY</name>
<dbReference type="EMBL" id="BMPF01000006">
    <property type="protein sequence ID" value="GGL43058.1"/>
    <property type="molecule type" value="Genomic_DNA"/>
</dbReference>
<keyword evidence="2" id="KW-1185">Reference proteome</keyword>
<dbReference type="OrthoDB" id="199238at2157"/>
<organism evidence="1 2">
    <name type="scientific">Halarchaeum grantii</name>
    <dbReference type="NCBI Taxonomy" id="1193105"/>
    <lineage>
        <taxon>Archaea</taxon>
        <taxon>Methanobacteriati</taxon>
        <taxon>Methanobacteriota</taxon>
        <taxon>Stenosarchaea group</taxon>
        <taxon>Halobacteria</taxon>
        <taxon>Halobacteriales</taxon>
        <taxon>Halobacteriaceae</taxon>
    </lineage>
</organism>
<reference evidence="1 2" key="1">
    <citation type="journal article" date="2019" name="Int. J. Syst. Evol. Microbiol.">
        <title>The Global Catalogue of Microorganisms (GCM) 10K type strain sequencing project: providing services to taxonomists for standard genome sequencing and annotation.</title>
        <authorList>
            <consortium name="The Broad Institute Genomics Platform"/>
            <consortium name="The Broad Institute Genome Sequencing Center for Infectious Disease"/>
            <person name="Wu L."/>
            <person name="Ma J."/>
        </authorList>
    </citation>
    <scope>NUCLEOTIDE SEQUENCE [LARGE SCALE GENOMIC DNA]</scope>
    <source>
        <strain evidence="1 2">JCM 19585</strain>
    </source>
</reference>
<comment type="caution">
    <text evidence="1">The sequence shown here is derived from an EMBL/GenBank/DDBJ whole genome shotgun (WGS) entry which is preliminary data.</text>
</comment>
<dbReference type="InterPro" id="IPR055944">
    <property type="entry name" value="DUF7522"/>
</dbReference>